<reference evidence="2" key="2">
    <citation type="submission" date="2021-01" db="EMBL/GenBank/DDBJ databases">
        <authorList>
            <person name="Kang M."/>
        </authorList>
    </citation>
    <scope>NUCLEOTIDE SEQUENCE</scope>
    <source>
        <strain evidence="2">KACC 17527</strain>
    </source>
</reference>
<keyword evidence="3" id="KW-1185">Reference proteome</keyword>
<dbReference type="Proteomes" id="UP000630528">
    <property type="component" value="Unassembled WGS sequence"/>
</dbReference>
<evidence type="ECO:0000313" key="2">
    <source>
        <dbReference type="EMBL" id="MBK6008142.1"/>
    </source>
</evidence>
<dbReference type="Pfam" id="PF00903">
    <property type="entry name" value="Glyoxalase"/>
    <property type="match status" value="1"/>
</dbReference>
<dbReference type="Gene3D" id="3.10.180.10">
    <property type="entry name" value="2,3-Dihydroxybiphenyl 1,2-Dioxygenase, domain 1"/>
    <property type="match status" value="1"/>
</dbReference>
<feature type="domain" description="Glyoxalase/fosfomycin resistance/dioxygenase" evidence="1">
    <location>
        <begin position="4"/>
        <end position="129"/>
    </location>
</feature>
<accession>A0A934TV37</accession>
<name>A0A934TV37_9BURK</name>
<evidence type="ECO:0000259" key="1">
    <source>
        <dbReference type="Pfam" id="PF00903"/>
    </source>
</evidence>
<proteinExistence type="predicted"/>
<dbReference type="CDD" id="cd06588">
    <property type="entry name" value="PhnB_like"/>
    <property type="match status" value="1"/>
</dbReference>
<dbReference type="PANTHER" id="PTHR33990">
    <property type="entry name" value="PROTEIN YJDN-RELATED"/>
    <property type="match status" value="1"/>
</dbReference>
<dbReference type="InterPro" id="IPR004360">
    <property type="entry name" value="Glyas_Fos-R_dOase_dom"/>
</dbReference>
<reference evidence="2" key="1">
    <citation type="journal article" date="2012" name="J. Microbiol. Biotechnol.">
        <title>Ramlibacter ginsenosidimutans sp. nov., with ginsenoside-converting activity.</title>
        <authorList>
            <person name="Wang L."/>
            <person name="An D.S."/>
            <person name="Kim S.G."/>
            <person name="Jin F.X."/>
            <person name="Kim S.C."/>
            <person name="Lee S.T."/>
            <person name="Im W.T."/>
        </authorList>
    </citation>
    <scope>NUCLEOTIDE SEQUENCE</scope>
    <source>
        <strain evidence="2">KACC 17527</strain>
    </source>
</reference>
<protein>
    <submittedName>
        <fullName evidence="2">VOC family protein</fullName>
    </submittedName>
</protein>
<dbReference type="SUPFAM" id="SSF54593">
    <property type="entry name" value="Glyoxalase/Bleomycin resistance protein/Dihydroxybiphenyl dioxygenase"/>
    <property type="match status" value="1"/>
</dbReference>
<comment type="caution">
    <text evidence="2">The sequence shown here is derived from an EMBL/GenBank/DDBJ whole genome shotgun (WGS) entry which is preliminary data.</text>
</comment>
<dbReference type="InterPro" id="IPR028973">
    <property type="entry name" value="PhnB-like"/>
</dbReference>
<dbReference type="RefSeq" id="WP_201174918.1">
    <property type="nucleotide sequence ID" value="NZ_JAEPWM010000008.1"/>
</dbReference>
<gene>
    <name evidence="2" type="ORF">JJB11_18725</name>
</gene>
<dbReference type="InterPro" id="IPR029068">
    <property type="entry name" value="Glyas_Bleomycin-R_OHBP_Dase"/>
</dbReference>
<organism evidence="2 3">
    <name type="scientific">Ramlibacter ginsenosidimutans</name>
    <dbReference type="NCBI Taxonomy" id="502333"/>
    <lineage>
        <taxon>Bacteria</taxon>
        <taxon>Pseudomonadati</taxon>
        <taxon>Pseudomonadota</taxon>
        <taxon>Betaproteobacteria</taxon>
        <taxon>Burkholderiales</taxon>
        <taxon>Comamonadaceae</taxon>
        <taxon>Ramlibacter</taxon>
    </lineage>
</organism>
<dbReference type="PANTHER" id="PTHR33990:SF1">
    <property type="entry name" value="PROTEIN YJDN"/>
    <property type="match status" value="1"/>
</dbReference>
<evidence type="ECO:0000313" key="3">
    <source>
        <dbReference type="Proteomes" id="UP000630528"/>
    </source>
</evidence>
<dbReference type="AlphaFoldDB" id="A0A934TV37"/>
<dbReference type="EMBL" id="JAEPWM010000008">
    <property type="protein sequence ID" value="MBK6008142.1"/>
    <property type="molecule type" value="Genomic_DNA"/>
</dbReference>
<sequence length="137" mass="15092">MAILDSYLFFQGQCAEAMRFYERTLGGKLEALMTYGQAPQQQCPDGAKDLVMHARLVIDGRALMASDQPPGERQSMGGFALSLQYPSAQEARRVFDALAQGGKVNMPMQKTFWAESFGMLVDRFGTPWMVGGGMQPT</sequence>